<evidence type="ECO:0000256" key="5">
    <source>
        <dbReference type="SAM" id="Phobius"/>
    </source>
</evidence>
<dbReference type="Pfam" id="PF13520">
    <property type="entry name" value="AA_permease_2"/>
    <property type="match status" value="1"/>
</dbReference>
<protein>
    <submittedName>
        <fullName evidence="6">Amino acid transporter</fullName>
    </submittedName>
</protein>
<feature type="transmembrane region" description="Helical" evidence="5">
    <location>
        <begin position="415"/>
        <end position="438"/>
    </location>
</feature>
<evidence type="ECO:0000256" key="2">
    <source>
        <dbReference type="ARBA" id="ARBA00022692"/>
    </source>
</evidence>
<feature type="transmembrane region" description="Helical" evidence="5">
    <location>
        <begin position="388"/>
        <end position="409"/>
    </location>
</feature>
<gene>
    <name evidence="6" type="ORF">JOF29_004234</name>
</gene>
<reference evidence="6 7" key="1">
    <citation type="submission" date="2021-03" db="EMBL/GenBank/DDBJ databases">
        <title>Sequencing the genomes of 1000 actinobacteria strains.</title>
        <authorList>
            <person name="Klenk H.-P."/>
        </authorList>
    </citation>
    <scope>NUCLEOTIDE SEQUENCE [LARGE SCALE GENOMIC DNA]</scope>
    <source>
        <strain evidence="6 7">DSM 18824</strain>
    </source>
</reference>
<dbReference type="Proteomes" id="UP000755585">
    <property type="component" value="Unassembled WGS sequence"/>
</dbReference>
<keyword evidence="7" id="KW-1185">Reference proteome</keyword>
<dbReference type="PANTHER" id="PTHR47704:SF1">
    <property type="entry name" value="POTASSIUM TRANSPORTER KIMA"/>
    <property type="match status" value="1"/>
</dbReference>
<feature type="transmembrane region" description="Helical" evidence="5">
    <location>
        <begin position="193"/>
        <end position="213"/>
    </location>
</feature>
<dbReference type="RefSeq" id="WP_307863510.1">
    <property type="nucleotide sequence ID" value="NZ_BAAAVU010000006.1"/>
</dbReference>
<evidence type="ECO:0000256" key="3">
    <source>
        <dbReference type="ARBA" id="ARBA00022989"/>
    </source>
</evidence>
<feature type="transmembrane region" description="Helical" evidence="5">
    <location>
        <begin position="343"/>
        <end position="367"/>
    </location>
</feature>
<feature type="transmembrane region" description="Helical" evidence="5">
    <location>
        <begin position="459"/>
        <end position="477"/>
    </location>
</feature>
<sequence>MGVKGASRSGFLTVRPRLAGGVKVLELPKRLLVGRPLRSEWLGDTLLPKKLALPVFCSDPLSSNAYATEEILLMLSLGGLALLHLAPWVAAVVIALLLVVVASYRQTCHAYPSGGGAYAVSRANLGRNASLVAASALLVDYVLTVAVSVAAGVQNIVSAFPALAPHAVAVSIGMIVVLALMNLRGVKESGTAFAVPTYGFIAVVLVMIVTGFVRMLAGNAPQAESASYGIVPASHVTGLAVLLLAMRAFASGCTALTGVEAVSNGVPNFKPPKSHNAAATLAIMGGVTVAMFAGITVLALTSHVHVSDTPSRLIGAPAGYEQRTVIAQVAGAVFGGYHTVGFFAVQAFTAAILVLAANTAFNGFPILASLLGHDGFLPRQFSRRGDRLVYSNGIVILSALAGLLIWVFHASTTRLIQLYIIGVFVSFTLSQAGMVVHWTRQLREPASTQSKPSMHRSRAINGFGAVFTAVVLVVVLITKFTHGAWLVVIAMPAVFALMKGIRRYYDRVEVELTPGPGGVTLPPRVFAIVLVSKVHTPTLRALAYARATRPTSLTAVTVATDQEASDALLLEWTEREIPVPLKVLHSPYRDVTGPVLEYVKDLRRTGPRDLVAVFIPEYVVGHWWEALLHNQSALRLKARLLFQPGVMVINVPWQLGSAEVLEARRIEPPAALPVRKAGERVRPGSPV</sequence>
<accession>A0ABS4UNE6</accession>
<dbReference type="PANTHER" id="PTHR47704">
    <property type="entry name" value="POTASSIUM TRANSPORTER KIMA"/>
    <property type="match status" value="1"/>
</dbReference>
<evidence type="ECO:0000256" key="4">
    <source>
        <dbReference type="ARBA" id="ARBA00023136"/>
    </source>
</evidence>
<feature type="transmembrane region" description="Helical" evidence="5">
    <location>
        <begin position="483"/>
        <end position="501"/>
    </location>
</feature>
<feature type="transmembrane region" description="Helical" evidence="5">
    <location>
        <begin position="159"/>
        <end position="181"/>
    </location>
</feature>
<keyword evidence="2 5" id="KW-0812">Transmembrane</keyword>
<feature type="transmembrane region" description="Helical" evidence="5">
    <location>
        <begin position="277"/>
        <end position="300"/>
    </location>
</feature>
<name>A0ABS4UNE6_9ACTN</name>
<feature type="transmembrane region" description="Helical" evidence="5">
    <location>
        <begin position="225"/>
        <end position="245"/>
    </location>
</feature>
<dbReference type="Gene3D" id="1.20.1740.10">
    <property type="entry name" value="Amino acid/polyamine transporter I"/>
    <property type="match status" value="1"/>
</dbReference>
<keyword evidence="4 5" id="KW-0472">Membrane</keyword>
<evidence type="ECO:0000256" key="1">
    <source>
        <dbReference type="ARBA" id="ARBA00004141"/>
    </source>
</evidence>
<organism evidence="6 7">
    <name type="scientific">Kribbella aluminosa</name>
    <dbReference type="NCBI Taxonomy" id="416017"/>
    <lineage>
        <taxon>Bacteria</taxon>
        <taxon>Bacillati</taxon>
        <taxon>Actinomycetota</taxon>
        <taxon>Actinomycetes</taxon>
        <taxon>Propionibacteriales</taxon>
        <taxon>Kribbellaceae</taxon>
        <taxon>Kribbella</taxon>
    </lineage>
</organism>
<evidence type="ECO:0000313" key="6">
    <source>
        <dbReference type="EMBL" id="MBP2353151.1"/>
    </source>
</evidence>
<dbReference type="InterPro" id="IPR002293">
    <property type="entry name" value="AA/rel_permease1"/>
</dbReference>
<evidence type="ECO:0000313" key="7">
    <source>
        <dbReference type="Proteomes" id="UP000755585"/>
    </source>
</evidence>
<dbReference type="InterPro" id="IPR053153">
    <property type="entry name" value="APC_K+_Transporter"/>
</dbReference>
<feature type="transmembrane region" description="Helical" evidence="5">
    <location>
        <begin position="71"/>
        <end position="101"/>
    </location>
</feature>
<dbReference type="EMBL" id="JAGINT010000001">
    <property type="protein sequence ID" value="MBP2353151.1"/>
    <property type="molecule type" value="Genomic_DNA"/>
</dbReference>
<comment type="subcellular location">
    <subcellularLocation>
        <location evidence="1">Membrane</location>
        <topology evidence="1">Multi-pass membrane protein</topology>
    </subcellularLocation>
</comment>
<keyword evidence="3 5" id="KW-1133">Transmembrane helix</keyword>
<proteinExistence type="predicted"/>
<feature type="transmembrane region" description="Helical" evidence="5">
    <location>
        <begin position="131"/>
        <end position="153"/>
    </location>
</feature>
<comment type="caution">
    <text evidence="6">The sequence shown here is derived from an EMBL/GenBank/DDBJ whole genome shotgun (WGS) entry which is preliminary data.</text>
</comment>